<accession>A0A6B9LC81</accession>
<reference evidence="1 2" key="1">
    <citation type="journal article" date="2020" name="Viruses">
        <title>Diversity and Host Interactions Among Virulent and Temperate Baltic Sea Flavobacterium Phages.</title>
        <authorList>
            <person name="Nilsson E."/>
            <person name="Bayfield O.W."/>
            <person name="Lundin D."/>
            <person name="Antson A.A."/>
            <person name="Holmfeldt K."/>
        </authorList>
    </citation>
    <scope>NUCLEOTIDE SEQUENCE [LARGE SCALE GENOMIC DNA]</scope>
</reference>
<protein>
    <submittedName>
        <fullName evidence="1">Uncharacterized protein</fullName>
    </submittedName>
</protein>
<dbReference type="EMBL" id="MN812211">
    <property type="protein sequence ID" value="QHB39013.1"/>
    <property type="molecule type" value="Genomic_DNA"/>
</dbReference>
<name>A0A6B9LC81_9CAUD</name>
<sequence length="187" mass="22202">MTELIPVNIRPHLVSFLFKELEGKEASYMSVKSKSIKIYPFSSLGKILYSQLVNHVKIGRNDQFLIFLSIEKKRNLEFQGQLYIEVKKLYEELLLPESNVKNINNLLEDIFRISFMYYVDGCLEHDKEANITKAIDRFIDKYELLEVGFSNENLRRLFYREKDKNKRLARMQNQSSTRVLNFKTMSQ</sequence>
<organism evidence="1 2">
    <name type="scientific">Flavobacterium phage vB_FspS_laban6-1</name>
    <dbReference type="NCBI Taxonomy" id="2686250"/>
    <lineage>
        <taxon>Viruses</taxon>
        <taxon>Duplodnaviria</taxon>
        <taxon>Heunggongvirae</taxon>
        <taxon>Uroviricota</taxon>
        <taxon>Caudoviricetes</taxon>
        <taxon>Duneviridae</taxon>
        <taxon>Labanvirus</taxon>
        <taxon>Labanvirus laban</taxon>
    </lineage>
</organism>
<proteinExistence type="predicted"/>
<gene>
    <name evidence="1" type="ORF">laban61_gp042</name>
</gene>
<evidence type="ECO:0000313" key="1">
    <source>
        <dbReference type="EMBL" id="QHB39013.1"/>
    </source>
</evidence>
<keyword evidence="2" id="KW-1185">Reference proteome</keyword>
<evidence type="ECO:0000313" key="2">
    <source>
        <dbReference type="Proteomes" id="UP000465101"/>
    </source>
</evidence>
<dbReference type="Proteomes" id="UP000465101">
    <property type="component" value="Segment"/>
</dbReference>